<organism evidence="1">
    <name type="scientific">Pararge aegeria</name>
    <name type="common">speckled wood butterfly</name>
    <dbReference type="NCBI Taxonomy" id="116150"/>
    <lineage>
        <taxon>Eukaryota</taxon>
        <taxon>Metazoa</taxon>
        <taxon>Ecdysozoa</taxon>
        <taxon>Arthropoda</taxon>
        <taxon>Hexapoda</taxon>
        <taxon>Insecta</taxon>
        <taxon>Pterygota</taxon>
        <taxon>Neoptera</taxon>
        <taxon>Endopterygota</taxon>
        <taxon>Lepidoptera</taxon>
        <taxon>Glossata</taxon>
        <taxon>Ditrysia</taxon>
        <taxon>Papilionoidea</taxon>
        <taxon>Nymphalidae</taxon>
        <taxon>Satyrinae</taxon>
        <taxon>Satyrini</taxon>
        <taxon>Parargina</taxon>
        <taxon>Pararge</taxon>
    </lineage>
</organism>
<proteinExistence type="predicted"/>
<name>S4PM11_9NEOP</name>
<evidence type="ECO:0000313" key="1">
    <source>
        <dbReference type="EMBL" id="JAA92224.1"/>
    </source>
</evidence>
<reference evidence="1" key="2">
    <citation type="submission" date="2013-05" db="EMBL/GenBank/DDBJ databases">
        <authorList>
            <person name="Carter J.-M."/>
            <person name="Baker S.C."/>
            <person name="Pink R."/>
            <person name="Carter D.R.F."/>
            <person name="Collins A."/>
            <person name="Tomlin J."/>
            <person name="Gibbs M."/>
            <person name="Breuker C.J."/>
        </authorList>
    </citation>
    <scope>NUCLEOTIDE SEQUENCE</scope>
    <source>
        <tissue evidence="1">Ovary</tissue>
    </source>
</reference>
<dbReference type="AlphaFoldDB" id="S4PM11"/>
<dbReference type="EMBL" id="GAIX01000336">
    <property type="protein sequence ID" value="JAA92224.1"/>
    <property type="molecule type" value="Transcribed_RNA"/>
</dbReference>
<feature type="non-terminal residue" evidence="1">
    <location>
        <position position="76"/>
    </location>
</feature>
<protein>
    <submittedName>
        <fullName evidence="1">Uncharacterized protein</fullName>
    </submittedName>
</protein>
<accession>S4PM11</accession>
<sequence>MVETQMVMATDVLEVGHESPDSMDAATLHERLVAHVRAVGGEEEPRASVWGEHSYARPRAAPLCAQLRVLLEPAPA</sequence>
<reference evidence="1" key="1">
    <citation type="journal article" date="2013" name="BMC Genomics">
        <title>Unscrambling butterfly oogenesis.</title>
        <authorList>
            <person name="Carter J.M."/>
            <person name="Baker S.C."/>
            <person name="Pink R."/>
            <person name="Carter D.R."/>
            <person name="Collins A."/>
            <person name="Tomlin J."/>
            <person name="Gibbs M."/>
            <person name="Breuker C.J."/>
        </authorList>
    </citation>
    <scope>NUCLEOTIDE SEQUENCE</scope>
    <source>
        <tissue evidence="1">Ovary</tissue>
    </source>
</reference>